<comment type="caution">
    <text evidence="2">The sequence shown here is derived from an EMBL/GenBank/DDBJ whole genome shotgun (WGS) entry which is preliminary data.</text>
</comment>
<protein>
    <submittedName>
        <fullName evidence="2">Uncharacterized protein</fullName>
    </submittedName>
</protein>
<feature type="compositionally biased region" description="Polar residues" evidence="1">
    <location>
        <begin position="55"/>
        <end position="67"/>
    </location>
</feature>
<feature type="compositionally biased region" description="Basic and acidic residues" evidence="1">
    <location>
        <begin position="1"/>
        <end position="10"/>
    </location>
</feature>
<feature type="compositionally biased region" description="Polar residues" evidence="1">
    <location>
        <begin position="145"/>
        <end position="156"/>
    </location>
</feature>
<sequence>MTVRSRDVQVRLRSVRQRQKQEVSLPPIHRRSRFCPKADRPQPCEPRFTPRLIPSPTSQSPQEGTLQSELSKAWSNPVCPQIMANMLDAGDKSRWPGLSVTLCSQTLIVADAGLEVSLPPIHRRSRICPKADRPQPCEPRFTPSLIPSPTSQSPQVAAQIMANMLDAGDKSRWPRLSVSQQQQQQEEEEEEEEEE</sequence>
<proteinExistence type="predicted"/>
<dbReference type="EMBL" id="LSRX01001028">
    <property type="protein sequence ID" value="OLP84618.1"/>
    <property type="molecule type" value="Genomic_DNA"/>
</dbReference>
<feature type="region of interest" description="Disordered" evidence="1">
    <location>
        <begin position="1"/>
        <end position="67"/>
    </location>
</feature>
<dbReference type="Proteomes" id="UP000186817">
    <property type="component" value="Unassembled WGS sequence"/>
</dbReference>
<name>A0A1Q9CNW2_SYMMI</name>
<organism evidence="2 3">
    <name type="scientific">Symbiodinium microadriaticum</name>
    <name type="common">Dinoflagellate</name>
    <name type="synonym">Zooxanthella microadriatica</name>
    <dbReference type="NCBI Taxonomy" id="2951"/>
    <lineage>
        <taxon>Eukaryota</taxon>
        <taxon>Sar</taxon>
        <taxon>Alveolata</taxon>
        <taxon>Dinophyceae</taxon>
        <taxon>Suessiales</taxon>
        <taxon>Symbiodiniaceae</taxon>
        <taxon>Symbiodinium</taxon>
    </lineage>
</organism>
<dbReference type="AlphaFoldDB" id="A0A1Q9CNW2"/>
<feature type="compositionally biased region" description="Acidic residues" evidence="1">
    <location>
        <begin position="185"/>
        <end position="195"/>
    </location>
</feature>
<reference evidence="2 3" key="1">
    <citation type="submission" date="2016-02" db="EMBL/GenBank/DDBJ databases">
        <title>Genome analysis of coral dinoflagellate symbionts highlights evolutionary adaptations to a symbiotic lifestyle.</title>
        <authorList>
            <person name="Aranda M."/>
            <person name="Li Y."/>
            <person name="Liew Y.J."/>
            <person name="Baumgarten S."/>
            <person name="Simakov O."/>
            <person name="Wilson M."/>
            <person name="Piel J."/>
            <person name="Ashoor H."/>
            <person name="Bougouffa S."/>
            <person name="Bajic V.B."/>
            <person name="Ryu T."/>
            <person name="Ravasi T."/>
            <person name="Bayer T."/>
            <person name="Micklem G."/>
            <person name="Kim H."/>
            <person name="Bhak J."/>
            <person name="Lajeunesse T.C."/>
            <person name="Voolstra C.R."/>
        </authorList>
    </citation>
    <scope>NUCLEOTIDE SEQUENCE [LARGE SCALE GENOMIC DNA]</scope>
    <source>
        <strain evidence="2 3">CCMP2467</strain>
    </source>
</reference>
<keyword evidence="3" id="KW-1185">Reference proteome</keyword>
<gene>
    <name evidence="2" type="ORF">AK812_SmicGene34481</name>
</gene>
<feature type="region of interest" description="Disordered" evidence="1">
    <location>
        <begin position="127"/>
        <end position="195"/>
    </location>
</feature>
<accession>A0A1Q9CNW2</accession>
<evidence type="ECO:0000256" key="1">
    <source>
        <dbReference type="SAM" id="MobiDB-lite"/>
    </source>
</evidence>
<evidence type="ECO:0000313" key="3">
    <source>
        <dbReference type="Proteomes" id="UP000186817"/>
    </source>
</evidence>
<evidence type="ECO:0000313" key="2">
    <source>
        <dbReference type="EMBL" id="OLP84618.1"/>
    </source>
</evidence>